<dbReference type="InterPro" id="IPR036163">
    <property type="entry name" value="HMA_dom_sf"/>
</dbReference>
<dbReference type="SUPFAM" id="SSF55008">
    <property type="entry name" value="HMA, heavy metal-associated domain"/>
    <property type="match status" value="1"/>
</dbReference>
<evidence type="ECO:0000313" key="3">
    <source>
        <dbReference type="EMBL" id="HIW86989.1"/>
    </source>
</evidence>
<organism evidence="3 4">
    <name type="scientific">Candidatus Onthomorpha intestinigallinarum</name>
    <dbReference type="NCBI Taxonomy" id="2840880"/>
    <lineage>
        <taxon>Bacteria</taxon>
        <taxon>Pseudomonadati</taxon>
        <taxon>Bacteroidota</taxon>
        <taxon>Bacteroidia</taxon>
        <taxon>Bacteroidales</taxon>
        <taxon>Candidatus Onthomorpha</taxon>
    </lineage>
</organism>
<keyword evidence="1" id="KW-0732">Signal</keyword>
<feature type="domain" description="HMA" evidence="2">
    <location>
        <begin position="26"/>
        <end position="92"/>
    </location>
</feature>
<dbReference type="PROSITE" id="PS51257">
    <property type="entry name" value="PROKAR_LIPOPROTEIN"/>
    <property type="match status" value="1"/>
</dbReference>
<protein>
    <submittedName>
        <fullName evidence="3">Heavy-metal-associated domain-containing protein</fullName>
    </submittedName>
</protein>
<dbReference type="PROSITE" id="PS50846">
    <property type="entry name" value="HMA_2"/>
    <property type="match status" value="1"/>
</dbReference>
<dbReference type="GO" id="GO:0046872">
    <property type="term" value="F:metal ion binding"/>
    <property type="evidence" value="ECO:0007669"/>
    <property type="project" value="InterPro"/>
</dbReference>
<dbReference type="InterPro" id="IPR006121">
    <property type="entry name" value="HMA_dom"/>
</dbReference>
<dbReference type="Proteomes" id="UP000824267">
    <property type="component" value="Unassembled WGS sequence"/>
</dbReference>
<evidence type="ECO:0000259" key="2">
    <source>
        <dbReference type="PROSITE" id="PS50846"/>
    </source>
</evidence>
<comment type="caution">
    <text evidence="3">The sequence shown here is derived from an EMBL/GenBank/DDBJ whole genome shotgun (WGS) entry which is preliminary data.</text>
</comment>
<sequence>MKRLLLACLFLFAGISCAWAQEAELETVQISLPKYCCAESDPLIERTLAYEKGVESFQINPITKSVLVTFKSKKTDQMKIEKALAKAGFETPNFKANERAVNKLPACCRNTAKGLESGCGHKDHNHND</sequence>
<reference evidence="3" key="1">
    <citation type="journal article" date="2021" name="PeerJ">
        <title>Extensive microbial diversity within the chicken gut microbiome revealed by metagenomics and culture.</title>
        <authorList>
            <person name="Gilroy R."/>
            <person name="Ravi A."/>
            <person name="Getino M."/>
            <person name="Pursley I."/>
            <person name="Horton D.L."/>
            <person name="Alikhan N.F."/>
            <person name="Baker D."/>
            <person name="Gharbi K."/>
            <person name="Hall N."/>
            <person name="Watson M."/>
            <person name="Adriaenssens E.M."/>
            <person name="Foster-Nyarko E."/>
            <person name="Jarju S."/>
            <person name="Secka A."/>
            <person name="Antonio M."/>
            <person name="Oren A."/>
            <person name="Chaudhuri R.R."/>
            <person name="La Ragione R."/>
            <person name="Hildebrand F."/>
            <person name="Pallen M.J."/>
        </authorList>
    </citation>
    <scope>NUCLEOTIDE SEQUENCE</scope>
    <source>
        <strain evidence="3">Gambia16-930</strain>
    </source>
</reference>
<reference evidence="3" key="2">
    <citation type="submission" date="2021-04" db="EMBL/GenBank/DDBJ databases">
        <authorList>
            <person name="Gilroy R."/>
        </authorList>
    </citation>
    <scope>NUCLEOTIDE SEQUENCE</scope>
    <source>
        <strain evidence="3">Gambia16-930</strain>
    </source>
</reference>
<feature type="chain" id="PRO_5039059443" evidence="1">
    <location>
        <begin position="21"/>
        <end position="128"/>
    </location>
</feature>
<evidence type="ECO:0000256" key="1">
    <source>
        <dbReference type="SAM" id="SignalP"/>
    </source>
</evidence>
<dbReference type="EMBL" id="DXGG01000062">
    <property type="protein sequence ID" value="HIW86989.1"/>
    <property type="molecule type" value="Genomic_DNA"/>
</dbReference>
<feature type="signal peptide" evidence="1">
    <location>
        <begin position="1"/>
        <end position="20"/>
    </location>
</feature>
<dbReference type="CDD" id="cd00371">
    <property type="entry name" value="HMA"/>
    <property type="match status" value="1"/>
</dbReference>
<dbReference type="AlphaFoldDB" id="A0A9D1RFL9"/>
<gene>
    <name evidence="3" type="ORF">IAC47_01770</name>
</gene>
<accession>A0A9D1RFL9</accession>
<evidence type="ECO:0000313" key="4">
    <source>
        <dbReference type="Proteomes" id="UP000824267"/>
    </source>
</evidence>
<proteinExistence type="predicted"/>
<dbReference type="Gene3D" id="3.30.70.100">
    <property type="match status" value="1"/>
</dbReference>
<name>A0A9D1RFL9_9BACT</name>